<dbReference type="SUPFAM" id="SSF52833">
    <property type="entry name" value="Thioredoxin-like"/>
    <property type="match status" value="1"/>
</dbReference>
<feature type="signal peptide" evidence="1">
    <location>
        <begin position="1"/>
        <end position="21"/>
    </location>
</feature>
<protein>
    <submittedName>
        <fullName evidence="3">TlpA family protein disulfide reductase</fullName>
    </submittedName>
</protein>
<dbReference type="Pfam" id="PF00578">
    <property type="entry name" value="AhpC-TSA"/>
    <property type="match status" value="1"/>
</dbReference>
<dbReference type="GO" id="GO:0016209">
    <property type="term" value="F:antioxidant activity"/>
    <property type="evidence" value="ECO:0007669"/>
    <property type="project" value="InterPro"/>
</dbReference>
<sequence length="358" mass="42678">MNKIKLVYVVILFSTFGFSQANGIENDLFENETLLYNVHVKMKYFFKTDTTNRQYTVVLEKNKQDSLYGYNFKIFNRHTLYINWGNTLYSISKKDKVYTTSKKVDLNIKNLLLPNRYIKAKDLSDSLRIIEKNRREVVIRRDKKDFKEFNNIYFNYYIDLKNRLSYKITSHVNFQGNSQYKEFLFENIRQKSDVNFKSEIENLKKYRYDSFEKKQKPVSKNSIKVKDFEGYLLSQDETLSLSSYYGKIIILDFWYMSCYPCIKAIPFINKLRNDFTKEDVVVLGVNLIDENKKQIRKFTEDFNIQYEVLLAKNNAYNIKAYPAIVIIDKNKEILYSGSGVRKEEESKIIDIINMALRN</sequence>
<dbReference type="Proteomes" id="UP000317169">
    <property type="component" value="Unassembled WGS sequence"/>
</dbReference>
<evidence type="ECO:0000313" key="4">
    <source>
        <dbReference type="Proteomes" id="UP000317169"/>
    </source>
</evidence>
<dbReference type="RefSeq" id="WP_141422171.1">
    <property type="nucleotide sequence ID" value="NZ_VIAR01000010.1"/>
</dbReference>
<name>A0A507ZK38_9FLAO</name>
<dbReference type="InterPro" id="IPR000866">
    <property type="entry name" value="AhpC/TSA"/>
</dbReference>
<keyword evidence="4" id="KW-1185">Reference proteome</keyword>
<dbReference type="OrthoDB" id="9815205at2"/>
<feature type="chain" id="PRO_5021434744" evidence="1">
    <location>
        <begin position="22"/>
        <end position="358"/>
    </location>
</feature>
<evidence type="ECO:0000259" key="2">
    <source>
        <dbReference type="PROSITE" id="PS51352"/>
    </source>
</evidence>
<dbReference type="InterPro" id="IPR013766">
    <property type="entry name" value="Thioredoxin_domain"/>
</dbReference>
<dbReference type="EMBL" id="VIAR01000010">
    <property type="protein sequence ID" value="TQD36933.1"/>
    <property type="molecule type" value="Genomic_DNA"/>
</dbReference>
<gene>
    <name evidence="3" type="ORF">FKR84_09995</name>
</gene>
<feature type="domain" description="Thioredoxin" evidence="2">
    <location>
        <begin position="212"/>
        <end position="357"/>
    </location>
</feature>
<dbReference type="AlphaFoldDB" id="A0A507ZK38"/>
<dbReference type="PROSITE" id="PS51352">
    <property type="entry name" value="THIOREDOXIN_2"/>
    <property type="match status" value="1"/>
</dbReference>
<evidence type="ECO:0000256" key="1">
    <source>
        <dbReference type="SAM" id="SignalP"/>
    </source>
</evidence>
<dbReference type="CDD" id="cd02966">
    <property type="entry name" value="TlpA_like_family"/>
    <property type="match status" value="1"/>
</dbReference>
<keyword evidence="1" id="KW-0732">Signal</keyword>
<proteinExistence type="predicted"/>
<dbReference type="InterPro" id="IPR036249">
    <property type="entry name" value="Thioredoxin-like_sf"/>
</dbReference>
<evidence type="ECO:0000313" key="3">
    <source>
        <dbReference type="EMBL" id="TQD36933.1"/>
    </source>
</evidence>
<dbReference type="PANTHER" id="PTHR42852:SF13">
    <property type="entry name" value="PROTEIN DIPZ"/>
    <property type="match status" value="1"/>
</dbReference>
<dbReference type="GO" id="GO:0016491">
    <property type="term" value="F:oxidoreductase activity"/>
    <property type="evidence" value="ECO:0007669"/>
    <property type="project" value="InterPro"/>
</dbReference>
<comment type="caution">
    <text evidence="3">The sequence shown here is derived from an EMBL/GenBank/DDBJ whole genome shotgun (WGS) entry which is preliminary data.</text>
</comment>
<accession>A0A507ZK38</accession>
<dbReference type="PANTHER" id="PTHR42852">
    <property type="entry name" value="THIOL:DISULFIDE INTERCHANGE PROTEIN DSBE"/>
    <property type="match status" value="1"/>
</dbReference>
<dbReference type="InterPro" id="IPR050553">
    <property type="entry name" value="Thioredoxin_ResA/DsbE_sf"/>
</dbReference>
<organism evidence="3 4">
    <name type="scientific">Haloflavibacter putidus</name>
    <dbReference type="NCBI Taxonomy" id="2576776"/>
    <lineage>
        <taxon>Bacteria</taxon>
        <taxon>Pseudomonadati</taxon>
        <taxon>Bacteroidota</taxon>
        <taxon>Flavobacteriia</taxon>
        <taxon>Flavobacteriales</taxon>
        <taxon>Flavobacteriaceae</taxon>
        <taxon>Haloflavibacter</taxon>
    </lineage>
</organism>
<dbReference type="Gene3D" id="3.40.30.10">
    <property type="entry name" value="Glutaredoxin"/>
    <property type="match status" value="1"/>
</dbReference>
<reference evidence="3 4" key="1">
    <citation type="submission" date="2019-06" db="EMBL/GenBank/DDBJ databases">
        <title>Flavibacter putida gen. nov., sp. nov., a novel marine bacterium of the family Flavobacteriaceae isolated from coastal seawater.</title>
        <authorList>
            <person name="Feng X."/>
        </authorList>
    </citation>
    <scope>NUCLEOTIDE SEQUENCE [LARGE SCALE GENOMIC DNA]</scope>
    <source>
        <strain evidence="3 4">PLHSN227</strain>
    </source>
</reference>